<protein>
    <submittedName>
        <fullName evidence="2">Uncharacterized protein</fullName>
    </submittedName>
</protein>
<evidence type="ECO:0000313" key="2">
    <source>
        <dbReference type="EMBL" id="MBB3875288.1"/>
    </source>
</evidence>
<evidence type="ECO:0000313" key="3">
    <source>
        <dbReference type="Proteomes" id="UP000528945"/>
    </source>
</evidence>
<proteinExistence type="predicted"/>
<feature type="region of interest" description="Disordered" evidence="1">
    <location>
        <begin position="1"/>
        <end position="23"/>
    </location>
</feature>
<dbReference type="EMBL" id="JACIDB010000002">
    <property type="protein sequence ID" value="MBB3875288.1"/>
    <property type="molecule type" value="Genomic_DNA"/>
</dbReference>
<accession>A0AAW3TQ67</accession>
<gene>
    <name evidence="2" type="ORF">GGR47_001523</name>
</gene>
<reference evidence="2 3" key="1">
    <citation type="submission" date="2020-08" db="EMBL/GenBank/DDBJ databases">
        <title>Genomic Encyclopedia of Type Strains, Phase IV (KMG-IV): sequencing the most valuable type-strain genomes for metagenomic binning, comparative biology and taxonomic classification.</title>
        <authorList>
            <person name="Goeker M."/>
        </authorList>
    </citation>
    <scope>NUCLEOTIDE SEQUENCE [LARGE SCALE GENOMIC DNA]</scope>
    <source>
        <strain evidence="2 3">DSM 15581</strain>
    </source>
</reference>
<evidence type="ECO:0000256" key="1">
    <source>
        <dbReference type="SAM" id="MobiDB-lite"/>
    </source>
</evidence>
<dbReference type="AlphaFoldDB" id="A0AAW3TQ67"/>
<keyword evidence="3" id="KW-1185">Reference proteome</keyword>
<name>A0AAW3TQ67_9SPHN</name>
<dbReference type="Proteomes" id="UP000528945">
    <property type="component" value="Unassembled WGS sequence"/>
</dbReference>
<organism evidence="2 3">
    <name type="scientific">Sphingomonas aquatilis</name>
    <dbReference type="NCBI Taxonomy" id="93063"/>
    <lineage>
        <taxon>Bacteria</taxon>
        <taxon>Pseudomonadati</taxon>
        <taxon>Pseudomonadota</taxon>
        <taxon>Alphaproteobacteria</taxon>
        <taxon>Sphingomonadales</taxon>
        <taxon>Sphingomonadaceae</taxon>
        <taxon>Sphingomonas</taxon>
    </lineage>
</organism>
<sequence>MDGRNTGFGASGDSGCSAHGVDQSVSEGIHEQEYAKMAFSAQAKYAVMAFAKLACAVP</sequence>
<comment type="caution">
    <text evidence="2">The sequence shown here is derived from an EMBL/GenBank/DDBJ whole genome shotgun (WGS) entry which is preliminary data.</text>
</comment>